<dbReference type="SUPFAM" id="SSF50249">
    <property type="entry name" value="Nucleic acid-binding proteins"/>
    <property type="match status" value="1"/>
</dbReference>
<evidence type="ECO:0000256" key="1">
    <source>
        <dbReference type="ARBA" id="ARBA00022801"/>
    </source>
</evidence>
<dbReference type="RefSeq" id="WP_183255883.1">
    <property type="nucleotide sequence ID" value="NZ_BAAAFF010000001.1"/>
</dbReference>
<dbReference type="GO" id="GO:0003723">
    <property type="term" value="F:RNA binding"/>
    <property type="evidence" value="ECO:0007669"/>
    <property type="project" value="UniProtKB-KW"/>
</dbReference>
<evidence type="ECO:0000313" key="5">
    <source>
        <dbReference type="Proteomes" id="UP000566663"/>
    </source>
</evidence>
<dbReference type="InterPro" id="IPR012340">
    <property type="entry name" value="NA-bd_OB-fold"/>
</dbReference>
<evidence type="ECO:0000313" key="4">
    <source>
        <dbReference type="EMBL" id="MBB5292959.1"/>
    </source>
</evidence>
<gene>
    <name evidence="4" type="ORF">HNQ67_002496</name>
</gene>
<dbReference type="EMBL" id="JACHFZ010000005">
    <property type="protein sequence ID" value="MBB5292959.1"/>
    <property type="molecule type" value="Genomic_DNA"/>
</dbReference>
<accession>A0A7W8I0F0</accession>
<dbReference type="Proteomes" id="UP000566663">
    <property type="component" value="Unassembled WGS sequence"/>
</dbReference>
<reference evidence="4 5" key="1">
    <citation type="submission" date="2020-08" db="EMBL/GenBank/DDBJ databases">
        <title>Genomic Encyclopedia of Type Strains, Phase IV (KMG-IV): sequencing the most valuable type-strain genomes for metagenomic binning, comparative biology and taxonomic classification.</title>
        <authorList>
            <person name="Goeker M."/>
        </authorList>
    </citation>
    <scope>NUCLEOTIDE SEQUENCE [LARGE SCALE GENOMIC DNA]</scope>
    <source>
        <strain evidence="4 5">DSM 25335</strain>
    </source>
</reference>
<feature type="domain" description="S1 motif" evidence="3">
    <location>
        <begin position="42"/>
        <end position="105"/>
    </location>
</feature>
<organism evidence="4 5">
    <name type="scientific">Brevundimonas basaltis</name>
    <dbReference type="NCBI Taxonomy" id="472166"/>
    <lineage>
        <taxon>Bacteria</taxon>
        <taxon>Pseudomonadati</taxon>
        <taxon>Pseudomonadota</taxon>
        <taxon>Alphaproteobacteria</taxon>
        <taxon>Caulobacterales</taxon>
        <taxon>Caulobacteraceae</taxon>
        <taxon>Brevundimonas</taxon>
    </lineage>
</organism>
<keyword evidence="2" id="KW-0694">RNA-binding</keyword>
<protein>
    <submittedName>
        <fullName evidence="4">Ribonuclease G/E</fullName>
    </submittedName>
</protein>
<keyword evidence="1" id="KW-0378">Hydrolase</keyword>
<comment type="caution">
    <text evidence="4">The sequence shown here is derived from an EMBL/GenBank/DDBJ whole genome shotgun (WGS) entry which is preliminary data.</text>
</comment>
<dbReference type="GO" id="GO:0016787">
    <property type="term" value="F:hydrolase activity"/>
    <property type="evidence" value="ECO:0007669"/>
    <property type="project" value="UniProtKB-KW"/>
</dbReference>
<name>A0A7W8I0F0_9CAUL</name>
<proteinExistence type="predicted"/>
<evidence type="ECO:0000256" key="2">
    <source>
        <dbReference type="ARBA" id="ARBA00022884"/>
    </source>
</evidence>
<sequence length="343" mass="36055">MSALETFLDETPGEVRGMVVRGGRFERLIIQRESDPPQHRLGARSVGRVTTVDAGLKGAFVDMAAGEPFGFLPLRKSDRVAVGDKVEVEVSAEPREHKGVTLSLIGAGEGEARLLRPGPTVAETLTRLAPGVEPRAGAAAMRASLEAEEEAMAPGALFAHLGVRLMVERTRALVAVDIDHAPTPGRDGRRDKTRANREGLAQAARLIRLKGWGGLVAVDLVGTGHDGAAILAAARAAFGDDPGVAFGPVNRFGVLMVSLPWRETPIEERLRGADGRPSLETRAVDAVRRLGVALADDTATPYLTLRCPPAVAPMAGALAARLGPRARVKADPALTGGVEIDEG</sequence>
<dbReference type="PROSITE" id="PS50126">
    <property type="entry name" value="S1"/>
    <property type="match status" value="1"/>
</dbReference>
<dbReference type="InterPro" id="IPR019307">
    <property type="entry name" value="RNA-bd_AU-1/RNase_E/G"/>
</dbReference>
<evidence type="ECO:0000259" key="3">
    <source>
        <dbReference type="PROSITE" id="PS50126"/>
    </source>
</evidence>
<dbReference type="Pfam" id="PF10150">
    <property type="entry name" value="RNase_E_G"/>
    <property type="match status" value="1"/>
</dbReference>
<dbReference type="AlphaFoldDB" id="A0A7W8I0F0"/>
<dbReference type="InterPro" id="IPR003029">
    <property type="entry name" value="S1_domain"/>
</dbReference>
<keyword evidence="5" id="KW-1185">Reference proteome</keyword>